<dbReference type="Gene3D" id="3.30.1330.60">
    <property type="entry name" value="OmpA-like domain"/>
    <property type="match status" value="1"/>
</dbReference>
<evidence type="ECO:0000256" key="2">
    <source>
        <dbReference type="ARBA" id="ARBA00023136"/>
    </source>
</evidence>
<keyword evidence="3" id="KW-0998">Cell outer membrane</keyword>
<evidence type="ECO:0000259" key="5">
    <source>
        <dbReference type="PROSITE" id="PS51123"/>
    </source>
</evidence>
<evidence type="ECO:0000313" key="6">
    <source>
        <dbReference type="EMBL" id="GIU48845.1"/>
    </source>
</evidence>
<keyword evidence="7" id="KW-1185">Reference proteome</keyword>
<name>A0ABQ4PLC6_9GAMM</name>
<evidence type="ECO:0000313" key="7">
    <source>
        <dbReference type="Proteomes" id="UP000887104"/>
    </source>
</evidence>
<protein>
    <recommendedName>
        <fullName evidence="5">OmpA-like domain-containing protein</fullName>
    </recommendedName>
</protein>
<dbReference type="Proteomes" id="UP000887104">
    <property type="component" value="Unassembled WGS sequence"/>
</dbReference>
<sequence length="161" mass="17357">MRKYLLPFVILSATACSSQPCEKTNIINDVVNVKSMPLSTKVFVQFDIGSSVLDKKDKAVLKSSAQLISALSDSSVLVIGHTDKVGDVTSNYRLSKQRAIVTAQYLIANGVDVNQVSINGIGYDNPISGENAKATERASEIIITGQHKPKPDSEYAISKNN</sequence>
<dbReference type="PROSITE" id="PS51123">
    <property type="entry name" value="OMPA_2"/>
    <property type="match status" value="1"/>
</dbReference>
<dbReference type="RefSeq" id="WP_220782088.1">
    <property type="nucleotide sequence ID" value="NZ_BPEY01000062.1"/>
</dbReference>
<gene>
    <name evidence="6" type="ORF">TUM4438_31140</name>
</gene>
<dbReference type="InterPro" id="IPR050330">
    <property type="entry name" value="Bact_OuterMem_StrucFunc"/>
</dbReference>
<dbReference type="PANTHER" id="PTHR30329:SF21">
    <property type="entry name" value="LIPOPROTEIN YIAD-RELATED"/>
    <property type="match status" value="1"/>
</dbReference>
<dbReference type="PROSITE" id="PS51257">
    <property type="entry name" value="PROKAR_LIPOPROTEIN"/>
    <property type="match status" value="1"/>
</dbReference>
<evidence type="ECO:0000256" key="1">
    <source>
        <dbReference type="ARBA" id="ARBA00004442"/>
    </source>
</evidence>
<dbReference type="CDD" id="cd07185">
    <property type="entry name" value="OmpA_C-like"/>
    <property type="match status" value="1"/>
</dbReference>
<feature type="domain" description="OmpA-like" evidence="5">
    <location>
        <begin position="33"/>
        <end position="147"/>
    </location>
</feature>
<evidence type="ECO:0000256" key="3">
    <source>
        <dbReference type="ARBA" id="ARBA00023237"/>
    </source>
</evidence>
<comment type="caution">
    <text evidence="6">The sequence shown here is derived from an EMBL/GenBank/DDBJ whole genome shotgun (WGS) entry which is preliminary data.</text>
</comment>
<proteinExistence type="predicted"/>
<dbReference type="EMBL" id="BPEY01000062">
    <property type="protein sequence ID" value="GIU48845.1"/>
    <property type="molecule type" value="Genomic_DNA"/>
</dbReference>
<dbReference type="Pfam" id="PF00691">
    <property type="entry name" value="OmpA"/>
    <property type="match status" value="1"/>
</dbReference>
<dbReference type="SUPFAM" id="SSF103088">
    <property type="entry name" value="OmpA-like"/>
    <property type="match status" value="1"/>
</dbReference>
<keyword evidence="2 4" id="KW-0472">Membrane</keyword>
<evidence type="ECO:0000256" key="4">
    <source>
        <dbReference type="PROSITE-ProRule" id="PRU00473"/>
    </source>
</evidence>
<dbReference type="InterPro" id="IPR006665">
    <property type="entry name" value="OmpA-like"/>
</dbReference>
<dbReference type="InterPro" id="IPR006664">
    <property type="entry name" value="OMP_bac"/>
</dbReference>
<comment type="subcellular location">
    <subcellularLocation>
        <location evidence="1">Cell outer membrane</location>
    </subcellularLocation>
</comment>
<dbReference type="PRINTS" id="PR01021">
    <property type="entry name" value="OMPADOMAIN"/>
</dbReference>
<organism evidence="6 7">
    <name type="scientific">Shewanella sairae</name>
    <dbReference type="NCBI Taxonomy" id="190310"/>
    <lineage>
        <taxon>Bacteria</taxon>
        <taxon>Pseudomonadati</taxon>
        <taxon>Pseudomonadota</taxon>
        <taxon>Gammaproteobacteria</taxon>
        <taxon>Alteromonadales</taxon>
        <taxon>Shewanellaceae</taxon>
        <taxon>Shewanella</taxon>
    </lineage>
</organism>
<accession>A0ABQ4PLC6</accession>
<reference evidence="6" key="1">
    <citation type="submission" date="2021-05" db="EMBL/GenBank/DDBJ databases">
        <title>Molecular characterization for Shewanella algae harboring chromosomal blaOXA-55-like strains isolated from clinical and environment sample.</title>
        <authorList>
            <person name="Ohama Y."/>
            <person name="Aoki K."/>
            <person name="Harada S."/>
            <person name="Moriya K."/>
            <person name="Ishii Y."/>
            <person name="Tateda K."/>
        </authorList>
    </citation>
    <scope>NUCLEOTIDE SEQUENCE</scope>
    <source>
        <strain evidence="6">JCM 11563</strain>
    </source>
</reference>
<dbReference type="InterPro" id="IPR036737">
    <property type="entry name" value="OmpA-like_sf"/>
</dbReference>
<dbReference type="PANTHER" id="PTHR30329">
    <property type="entry name" value="STATOR ELEMENT OF FLAGELLAR MOTOR COMPLEX"/>
    <property type="match status" value="1"/>
</dbReference>